<feature type="region of interest" description="Disordered" evidence="3">
    <location>
        <begin position="213"/>
        <end position="232"/>
    </location>
</feature>
<dbReference type="InterPro" id="IPR023772">
    <property type="entry name" value="DNA-bd_HTH_TetR-type_CS"/>
</dbReference>
<dbReference type="SUPFAM" id="SSF46689">
    <property type="entry name" value="Homeodomain-like"/>
    <property type="match status" value="1"/>
</dbReference>
<dbReference type="InterPro" id="IPR009057">
    <property type="entry name" value="Homeodomain-like_sf"/>
</dbReference>
<keyword evidence="6" id="KW-1185">Reference proteome</keyword>
<proteinExistence type="predicted"/>
<dbReference type="PANTHER" id="PTHR30055">
    <property type="entry name" value="HTH-TYPE TRANSCRIPTIONAL REGULATOR RUTR"/>
    <property type="match status" value="1"/>
</dbReference>
<keyword evidence="1 2" id="KW-0238">DNA-binding</keyword>
<evidence type="ECO:0000256" key="2">
    <source>
        <dbReference type="PROSITE-ProRule" id="PRU00335"/>
    </source>
</evidence>
<evidence type="ECO:0000313" key="5">
    <source>
        <dbReference type="EMBL" id="RCG28948.1"/>
    </source>
</evidence>
<evidence type="ECO:0000256" key="3">
    <source>
        <dbReference type="SAM" id="MobiDB-lite"/>
    </source>
</evidence>
<dbReference type="PANTHER" id="PTHR30055:SF146">
    <property type="entry name" value="HTH-TYPE TRANSCRIPTIONAL DUAL REGULATOR CECR"/>
    <property type="match status" value="1"/>
</dbReference>
<dbReference type="RefSeq" id="WP_114030668.1">
    <property type="nucleotide sequence ID" value="NZ_QOIL01000012.1"/>
</dbReference>
<reference evidence="5 6" key="1">
    <citation type="submission" date="2018-06" db="EMBL/GenBank/DDBJ databases">
        <title>Sphaerisporangium craniellae sp. nov., isolated from a marine sponge in the South China Sea.</title>
        <authorList>
            <person name="Li L."/>
        </authorList>
    </citation>
    <scope>NUCLEOTIDE SEQUENCE [LARGE SCALE GENOMIC DNA]</scope>
    <source>
        <strain evidence="5 6">CCTCC AA 208026</strain>
    </source>
</reference>
<dbReference type="PROSITE" id="PS01081">
    <property type="entry name" value="HTH_TETR_1"/>
    <property type="match status" value="1"/>
</dbReference>
<organism evidence="5 6">
    <name type="scientific">Sphaerisporangium album</name>
    <dbReference type="NCBI Taxonomy" id="509200"/>
    <lineage>
        <taxon>Bacteria</taxon>
        <taxon>Bacillati</taxon>
        <taxon>Actinomycetota</taxon>
        <taxon>Actinomycetes</taxon>
        <taxon>Streptosporangiales</taxon>
        <taxon>Streptosporangiaceae</taxon>
        <taxon>Sphaerisporangium</taxon>
    </lineage>
</organism>
<dbReference type="PRINTS" id="PR00455">
    <property type="entry name" value="HTHTETR"/>
</dbReference>
<accession>A0A367FEZ3</accession>
<protein>
    <submittedName>
        <fullName evidence="5">TetR/AcrR family transcriptional regulator</fullName>
    </submittedName>
</protein>
<feature type="DNA-binding region" description="H-T-H motif" evidence="2">
    <location>
        <begin position="32"/>
        <end position="51"/>
    </location>
</feature>
<comment type="caution">
    <text evidence="5">The sequence shown here is derived from an EMBL/GenBank/DDBJ whole genome shotgun (WGS) entry which is preliminary data.</text>
</comment>
<dbReference type="InterPro" id="IPR050109">
    <property type="entry name" value="HTH-type_TetR-like_transc_reg"/>
</dbReference>
<evidence type="ECO:0000259" key="4">
    <source>
        <dbReference type="PROSITE" id="PS50977"/>
    </source>
</evidence>
<dbReference type="AlphaFoldDB" id="A0A367FEZ3"/>
<feature type="compositionally biased region" description="Basic and acidic residues" evidence="3">
    <location>
        <begin position="216"/>
        <end position="232"/>
    </location>
</feature>
<dbReference type="EMBL" id="QOIL01000012">
    <property type="protein sequence ID" value="RCG28948.1"/>
    <property type="molecule type" value="Genomic_DNA"/>
</dbReference>
<dbReference type="PROSITE" id="PS50977">
    <property type="entry name" value="HTH_TETR_2"/>
    <property type="match status" value="1"/>
</dbReference>
<dbReference type="Proteomes" id="UP000253094">
    <property type="component" value="Unassembled WGS sequence"/>
</dbReference>
<name>A0A367FEZ3_9ACTN</name>
<evidence type="ECO:0000313" key="6">
    <source>
        <dbReference type="Proteomes" id="UP000253094"/>
    </source>
</evidence>
<dbReference type="GO" id="GO:0000976">
    <property type="term" value="F:transcription cis-regulatory region binding"/>
    <property type="evidence" value="ECO:0007669"/>
    <property type="project" value="TreeGrafter"/>
</dbReference>
<sequence>MIQPDPEDLTARARIRDAALLQFGEHGFERATIREIAKAAGVSSGLVRHHFGSKQELRDACDEFMYRTVRKLNDQARAGLIKGAFGDMTYVAAARAVLLPYQKYLARALADGTAAALFDQMADMTEEWLAMADEKRADPPAAGLKTRATVLTAMALAVPVLHQHVSRGIGADLFTPEGDREVAYALLDLYSHALMTPDDAATARAALDTVWSKPPPADRDAVIRSFEEQNDD</sequence>
<dbReference type="GO" id="GO:0003700">
    <property type="term" value="F:DNA-binding transcription factor activity"/>
    <property type="evidence" value="ECO:0007669"/>
    <property type="project" value="TreeGrafter"/>
</dbReference>
<feature type="domain" description="HTH tetR-type" evidence="4">
    <location>
        <begin position="9"/>
        <end position="69"/>
    </location>
</feature>
<gene>
    <name evidence="5" type="ORF">DQ384_21525</name>
</gene>
<dbReference type="OrthoDB" id="3403733at2"/>
<dbReference type="Gene3D" id="1.10.357.10">
    <property type="entry name" value="Tetracycline Repressor, domain 2"/>
    <property type="match status" value="1"/>
</dbReference>
<dbReference type="InterPro" id="IPR001647">
    <property type="entry name" value="HTH_TetR"/>
</dbReference>
<evidence type="ECO:0000256" key="1">
    <source>
        <dbReference type="ARBA" id="ARBA00023125"/>
    </source>
</evidence>
<dbReference type="Pfam" id="PF00440">
    <property type="entry name" value="TetR_N"/>
    <property type="match status" value="1"/>
</dbReference>